<dbReference type="PANTHER" id="PTHR33371:SF16">
    <property type="entry name" value="MCE-FAMILY PROTEIN MCE3F"/>
    <property type="match status" value="1"/>
</dbReference>
<dbReference type="Pfam" id="PF02470">
    <property type="entry name" value="MlaD"/>
    <property type="match status" value="1"/>
</dbReference>
<dbReference type="RefSeq" id="WP_150404666.1">
    <property type="nucleotide sequence ID" value="NZ_VXLC01000014.1"/>
</dbReference>
<comment type="caution">
    <text evidence="3">The sequence shown here is derived from an EMBL/GenBank/DDBJ whole genome shotgun (WGS) entry which is preliminary data.</text>
</comment>
<keyword evidence="1" id="KW-0812">Transmembrane</keyword>
<accession>A0A5N0EAW6</accession>
<proteinExistence type="predicted"/>
<name>A0A5N0EAW6_9NOCA</name>
<feature type="domain" description="Mce/MlaD" evidence="2">
    <location>
        <begin position="42"/>
        <end position="115"/>
    </location>
</feature>
<dbReference type="OrthoDB" id="4371474at2"/>
<dbReference type="PANTHER" id="PTHR33371">
    <property type="entry name" value="INTERMEMBRANE PHOSPHOLIPID TRANSPORT SYSTEM BINDING PROTEIN MLAD-RELATED"/>
    <property type="match status" value="1"/>
</dbReference>
<dbReference type="Proteomes" id="UP000323876">
    <property type="component" value="Unassembled WGS sequence"/>
</dbReference>
<dbReference type="EMBL" id="VXLC01000014">
    <property type="protein sequence ID" value="KAA8886093.1"/>
    <property type="molecule type" value="Genomic_DNA"/>
</dbReference>
<gene>
    <name evidence="3" type="ORF">F3087_26155</name>
</gene>
<evidence type="ECO:0000313" key="4">
    <source>
        <dbReference type="Proteomes" id="UP000323876"/>
    </source>
</evidence>
<organism evidence="3 4">
    <name type="scientific">Nocardia colli</name>
    <dbReference type="NCBI Taxonomy" id="2545717"/>
    <lineage>
        <taxon>Bacteria</taxon>
        <taxon>Bacillati</taxon>
        <taxon>Actinomycetota</taxon>
        <taxon>Actinomycetes</taxon>
        <taxon>Mycobacteriales</taxon>
        <taxon>Nocardiaceae</taxon>
        <taxon>Nocardia</taxon>
    </lineage>
</organism>
<evidence type="ECO:0000256" key="1">
    <source>
        <dbReference type="SAM" id="Phobius"/>
    </source>
</evidence>
<protein>
    <submittedName>
        <fullName evidence="3">MCE family protein</fullName>
    </submittedName>
</protein>
<dbReference type="GO" id="GO:0005576">
    <property type="term" value="C:extracellular region"/>
    <property type="evidence" value="ECO:0007669"/>
    <property type="project" value="TreeGrafter"/>
</dbReference>
<keyword evidence="1" id="KW-1133">Transmembrane helix</keyword>
<sequence length="328" mass="34911">MRFAGRHLGSIASLGSIGVILVVVSSYLTFGVVRVDWFRDSTEATMLLADSGGLIPRSKVLLSGIEIGQVTSVAHQGRSVEVAFRFDAEYRVPIASSARIEALSGLGEPYLEFRPTAAGGPYLQDGQRVDAKTIAAPVSIPEVARTATRLLEQIDPQAIAGIVETFEKGFAGTESVIPQLSRSTDLLAATLLSRTEVIREMLVAMQSRATELSWAGTELERASGPWAEFGPRVAQVADSIARIARSGDIPGDYLIDTDNTIGLIPLLKEIAAKIERLGPDLRTLLPVFEPLVATTTGLVRGIDLGDLISQALHATGPDGALSLQITVK</sequence>
<evidence type="ECO:0000313" key="3">
    <source>
        <dbReference type="EMBL" id="KAA8886093.1"/>
    </source>
</evidence>
<dbReference type="AlphaFoldDB" id="A0A5N0EAW6"/>
<dbReference type="InterPro" id="IPR052336">
    <property type="entry name" value="MlaD_Phospholipid_Transporter"/>
</dbReference>
<feature type="transmembrane region" description="Helical" evidence="1">
    <location>
        <begin position="12"/>
        <end position="33"/>
    </location>
</feature>
<keyword evidence="1" id="KW-0472">Membrane</keyword>
<dbReference type="InterPro" id="IPR003399">
    <property type="entry name" value="Mce/MlaD"/>
</dbReference>
<keyword evidence="4" id="KW-1185">Reference proteome</keyword>
<evidence type="ECO:0000259" key="2">
    <source>
        <dbReference type="Pfam" id="PF02470"/>
    </source>
</evidence>
<reference evidence="3 4" key="1">
    <citation type="submission" date="2019-09" db="EMBL/GenBank/DDBJ databases">
        <authorList>
            <person name="Wang X."/>
        </authorList>
    </citation>
    <scope>NUCLEOTIDE SEQUENCE [LARGE SCALE GENOMIC DNA]</scope>
    <source>
        <strain evidence="3 4">CICC 11023</strain>
    </source>
</reference>